<evidence type="ECO:0000256" key="6">
    <source>
        <dbReference type="SAM" id="Phobius"/>
    </source>
</evidence>
<feature type="transmembrane region" description="Helical" evidence="6">
    <location>
        <begin position="20"/>
        <end position="37"/>
    </location>
</feature>
<evidence type="ECO:0000256" key="5">
    <source>
        <dbReference type="ARBA" id="ARBA00023136"/>
    </source>
</evidence>
<feature type="transmembrane region" description="Helical" evidence="6">
    <location>
        <begin position="320"/>
        <end position="341"/>
    </location>
</feature>
<dbReference type="OrthoDB" id="6612291at2759"/>
<keyword evidence="3 6" id="KW-0812">Transmembrane</keyword>
<dbReference type="Pfam" id="PF00083">
    <property type="entry name" value="Sugar_tr"/>
    <property type="match status" value="1"/>
</dbReference>
<accession>A0A9P8VIA3</accession>
<reference evidence="8" key="1">
    <citation type="journal article" date="2021" name="Nat. Commun.">
        <title>Genetic determinants of endophytism in the Arabidopsis root mycobiome.</title>
        <authorList>
            <person name="Mesny F."/>
            <person name="Miyauchi S."/>
            <person name="Thiergart T."/>
            <person name="Pickel B."/>
            <person name="Atanasova L."/>
            <person name="Karlsson M."/>
            <person name="Huettel B."/>
            <person name="Barry K.W."/>
            <person name="Haridas S."/>
            <person name="Chen C."/>
            <person name="Bauer D."/>
            <person name="Andreopoulos W."/>
            <person name="Pangilinan J."/>
            <person name="LaButti K."/>
            <person name="Riley R."/>
            <person name="Lipzen A."/>
            <person name="Clum A."/>
            <person name="Drula E."/>
            <person name="Henrissat B."/>
            <person name="Kohler A."/>
            <person name="Grigoriev I.V."/>
            <person name="Martin F.M."/>
            <person name="Hacquard S."/>
        </authorList>
    </citation>
    <scope>NUCLEOTIDE SEQUENCE</scope>
    <source>
        <strain evidence="8">MPI-SDFR-AT-0117</strain>
    </source>
</reference>
<dbReference type="GO" id="GO:0016020">
    <property type="term" value="C:membrane"/>
    <property type="evidence" value="ECO:0007669"/>
    <property type="project" value="UniProtKB-SubCell"/>
</dbReference>
<comment type="subcellular location">
    <subcellularLocation>
        <location evidence="1">Membrane</location>
        <topology evidence="1">Multi-pass membrane protein</topology>
    </subcellularLocation>
</comment>
<evidence type="ECO:0000313" key="9">
    <source>
        <dbReference type="Proteomes" id="UP000770015"/>
    </source>
</evidence>
<protein>
    <submittedName>
        <fullName evidence="8">General substrate transporter</fullName>
    </submittedName>
</protein>
<organism evidence="8 9">
    <name type="scientific">Plectosphaerella plurivora</name>
    <dbReference type="NCBI Taxonomy" id="936078"/>
    <lineage>
        <taxon>Eukaryota</taxon>
        <taxon>Fungi</taxon>
        <taxon>Dikarya</taxon>
        <taxon>Ascomycota</taxon>
        <taxon>Pezizomycotina</taxon>
        <taxon>Sordariomycetes</taxon>
        <taxon>Hypocreomycetidae</taxon>
        <taxon>Glomerellales</taxon>
        <taxon>Plectosphaerellaceae</taxon>
        <taxon>Plectosphaerella</taxon>
    </lineage>
</organism>
<evidence type="ECO:0000259" key="7">
    <source>
        <dbReference type="PROSITE" id="PS50850"/>
    </source>
</evidence>
<gene>
    <name evidence="8" type="ORF">F5X68DRAFT_247959</name>
</gene>
<feature type="transmembrane region" description="Helical" evidence="6">
    <location>
        <begin position="72"/>
        <end position="91"/>
    </location>
</feature>
<dbReference type="GO" id="GO:0005351">
    <property type="term" value="F:carbohydrate:proton symporter activity"/>
    <property type="evidence" value="ECO:0007669"/>
    <property type="project" value="TreeGrafter"/>
</dbReference>
<dbReference type="InterPro" id="IPR050360">
    <property type="entry name" value="MFS_Sugar_Transporters"/>
</dbReference>
<dbReference type="Gene3D" id="1.20.1250.20">
    <property type="entry name" value="MFS general substrate transporter like domains"/>
    <property type="match status" value="2"/>
</dbReference>
<dbReference type="EMBL" id="JAGSXJ010000003">
    <property type="protein sequence ID" value="KAH6693601.1"/>
    <property type="molecule type" value="Genomic_DNA"/>
</dbReference>
<feature type="transmembrane region" description="Helical" evidence="6">
    <location>
        <begin position="417"/>
        <end position="438"/>
    </location>
</feature>
<feature type="transmembrane region" description="Helical" evidence="6">
    <location>
        <begin position="353"/>
        <end position="374"/>
    </location>
</feature>
<name>A0A9P8VIA3_9PEZI</name>
<dbReference type="SUPFAM" id="SSF103473">
    <property type="entry name" value="MFS general substrate transporter"/>
    <property type="match status" value="1"/>
</dbReference>
<dbReference type="PROSITE" id="PS50850">
    <property type="entry name" value="MFS"/>
    <property type="match status" value="1"/>
</dbReference>
<comment type="similarity">
    <text evidence="2">Belongs to the major facilitator superfamily. Sugar transporter (TC 2.A.1.1) family.</text>
</comment>
<keyword evidence="4 6" id="KW-1133">Transmembrane helix</keyword>
<evidence type="ECO:0000313" key="8">
    <source>
        <dbReference type="EMBL" id="KAH6693601.1"/>
    </source>
</evidence>
<feature type="transmembrane region" description="Helical" evidence="6">
    <location>
        <begin position="390"/>
        <end position="411"/>
    </location>
</feature>
<dbReference type="PANTHER" id="PTHR48022:SF77">
    <property type="entry name" value="MAJOR FACILITATOR SUPERFAMILY (MFS) PROFILE DOMAIN-CONTAINING PROTEIN"/>
    <property type="match status" value="1"/>
</dbReference>
<feature type="transmembrane region" description="Helical" evidence="6">
    <location>
        <begin position="191"/>
        <end position="212"/>
    </location>
</feature>
<feature type="transmembrane region" description="Helical" evidence="6">
    <location>
        <begin position="161"/>
        <end position="179"/>
    </location>
</feature>
<evidence type="ECO:0000256" key="1">
    <source>
        <dbReference type="ARBA" id="ARBA00004141"/>
    </source>
</evidence>
<feature type="domain" description="Major facilitator superfamily (MFS) profile" evidence="7">
    <location>
        <begin position="24"/>
        <end position="444"/>
    </location>
</feature>
<feature type="transmembrane region" description="Helical" evidence="6">
    <location>
        <begin position="97"/>
        <end position="119"/>
    </location>
</feature>
<keyword evidence="9" id="KW-1185">Reference proteome</keyword>
<dbReference type="AlphaFoldDB" id="A0A9P8VIA3"/>
<sequence>MLVSYLTDHNKRVTPNVTRNLILSTFVLGLSVFTYGFETTVISTTQAMTPFETKFGELLPGQNKIGFTSAKLSYLNSLPLITYAVGVVLGAQVGERWGRKVVLIGMNIVCIIGCLICITSTSYNQMLAGRMVVYIHVGIEAWLVPMLQAELVPAAVRGTFVAFYAFDHIFAGLISSIVTNFTSKIQNDNCWLIPFGLCFVWPVLTLLLAFLVPESPRWLVRKGRYEEAVKSLRYLNGAEPDYPAEDEAKLLLDAKRTLHGVIASFLSQATGQSFASNYGTVFIKSIGVFDPFTATMIKRVLLVLGTAIVIFFVDMTGRRPMFFAAGTLTMLSLMTMGGLGMVSNPSRSVKEGIVAMSMMFPATYFPSFGANLLVVKSEICHIKLRDKSTMVFFTVSNLANFVVTFTLPFLLNEPAWLGSKVGFIFGGIAIIGLFWGVFWMPELSNKTLEDIDEMFEAGVPAWHTRNWKPARHAEPSKLEDPETTSEKDILERNNRLAASAM</sequence>
<dbReference type="InterPro" id="IPR036259">
    <property type="entry name" value="MFS_trans_sf"/>
</dbReference>
<proteinExistence type="inferred from homology"/>
<feature type="transmembrane region" description="Helical" evidence="6">
    <location>
        <begin position="296"/>
        <end position="313"/>
    </location>
</feature>
<dbReference type="InterPro" id="IPR020846">
    <property type="entry name" value="MFS_dom"/>
</dbReference>
<dbReference type="PANTHER" id="PTHR48022">
    <property type="entry name" value="PLASTIDIC GLUCOSE TRANSPORTER 4"/>
    <property type="match status" value="1"/>
</dbReference>
<comment type="caution">
    <text evidence="8">The sequence shown here is derived from an EMBL/GenBank/DDBJ whole genome shotgun (WGS) entry which is preliminary data.</text>
</comment>
<dbReference type="Proteomes" id="UP000770015">
    <property type="component" value="Unassembled WGS sequence"/>
</dbReference>
<evidence type="ECO:0000256" key="4">
    <source>
        <dbReference type="ARBA" id="ARBA00022989"/>
    </source>
</evidence>
<evidence type="ECO:0000256" key="3">
    <source>
        <dbReference type="ARBA" id="ARBA00022692"/>
    </source>
</evidence>
<dbReference type="InterPro" id="IPR005828">
    <property type="entry name" value="MFS_sugar_transport-like"/>
</dbReference>
<keyword evidence="5 6" id="KW-0472">Membrane</keyword>
<evidence type="ECO:0000256" key="2">
    <source>
        <dbReference type="ARBA" id="ARBA00010992"/>
    </source>
</evidence>